<name>A0A0F9SB17_9ZZZZ</name>
<reference evidence="1" key="1">
    <citation type="journal article" date="2015" name="Nature">
        <title>Complex archaea that bridge the gap between prokaryotes and eukaryotes.</title>
        <authorList>
            <person name="Spang A."/>
            <person name="Saw J.H."/>
            <person name="Jorgensen S.L."/>
            <person name="Zaremba-Niedzwiedzka K."/>
            <person name="Martijn J."/>
            <person name="Lind A.E."/>
            <person name="van Eijk R."/>
            <person name="Schleper C."/>
            <person name="Guy L."/>
            <person name="Ettema T.J."/>
        </authorList>
    </citation>
    <scope>NUCLEOTIDE SEQUENCE</scope>
</reference>
<dbReference type="EMBL" id="LAZR01000725">
    <property type="protein sequence ID" value="KKN59452.1"/>
    <property type="molecule type" value="Genomic_DNA"/>
</dbReference>
<gene>
    <name evidence="1" type="ORF">LCGC14_0541640</name>
</gene>
<proteinExistence type="predicted"/>
<organism evidence="1">
    <name type="scientific">marine sediment metagenome</name>
    <dbReference type="NCBI Taxonomy" id="412755"/>
    <lineage>
        <taxon>unclassified sequences</taxon>
        <taxon>metagenomes</taxon>
        <taxon>ecological metagenomes</taxon>
    </lineage>
</organism>
<dbReference type="AlphaFoldDB" id="A0A0F9SB17"/>
<comment type="caution">
    <text evidence="1">The sequence shown here is derived from an EMBL/GenBank/DDBJ whole genome shotgun (WGS) entry which is preliminary data.</text>
</comment>
<evidence type="ECO:0008006" key="2">
    <source>
        <dbReference type="Google" id="ProtNLM"/>
    </source>
</evidence>
<sequence>MNMNLERVFDLTVHMNEKASEDYTFDSKKGIRLNYKQQGIVLQKSIQAFMQSVAVQDENKKIIQAFSGSSDLPVLTKDVFNVTQQVPEFDTWWQQAYKGIQLKKGQLSWEIANVATGLTFELIPEGGKANFYGISGTKTPAAINKYGAGIGLTWEIIEGRKLYKFIDLMEQVRARLNDLWADIHYGLLATAGALNTIAWQGVATDPIVERDIATINKGYEDIGETVKDRGYGDVANAQMFLYASPNLKARINQAMRATSTDIIRGRQVGAASSVSGQIIEYNVTPMYSWNSNILANKALLVLPGRKIQNAVYLRELGLSEKDISTLSELRTYWTAFGAIIADTDQIDELSFT</sequence>
<dbReference type="Pfam" id="PF25209">
    <property type="entry name" value="Phage_capsid_4"/>
    <property type="match status" value="1"/>
</dbReference>
<evidence type="ECO:0000313" key="1">
    <source>
        <dbReference type="EMBL" id="KKN59452.1"/>
    </source>
</evidence>
<protein>
    <recommendedName>
        <fullName evidence="2">Bacteriophage Mu GpT domain-containing protein</fullName>
    </recommendedName>
</protein>
<accession>A0A0F9SB17</accession>